<organism evidence="1 2">
    <name type="scientific">Actinacidiphila glaucinigra</name>
    <dbReference type="NCBI Taxonomy" id="235986"/>
    <lineage>
        <taxon>Bacteria</taxon>
        <taxon>Bacillati</taxon>
        <taxon>Actinomycetota</taxon>
        <taxon>Actinomycetes</taxon>
        <taxon>Kitasatosporales</taxon>
        <taxon>Streptomycetaceae</taxon>
        <taxon>Actinacidiphila</taxon>
    </lineage>
</organism>
<dbReference type="Gene3D" id="3.30.530.20">
    <property type="match status" value="1"/>
</dbReference>
<dbReference type="AlphaFoldDB" id="A0A239E419"/>
<dbReference type="PANTHER" id="PTHR39332">
    <property type="entry name" value="BLL4707 PROTEIN"/>
    <property type="match status" value="1"/>
</dbReference>
<dbReference type="Pfam" id="PF10604">
    <property type="entry name" value="Polyketide_cyc2"/>
    <property type="match status" value="1"/>
</dbReference>
<name>A0A239E419_9ACTN</name>
<dbReference type="Proteomes" id="UP000198280">
    <property type="component" value="Unassembled WGS sequence"/>
</dbReference>
<dbReference type="OrthoDB" id="6024794at2"/>
<reference evidence="1 2" key="1">
    <citation type="submission" date="2017-06" db="EMBL/GenBank/DDBJ databases">
        <authorList>
            <person name="Kim H.J."/>
            <person name="Triplett B.A."/>
        </authorList>
    </citation>
    <scope>NUCLEOTIDE SEQUENCE [LARGE SCALE GENOMIC DNA]</scope>
    <source>
        <strain evidence="1 2">CGMCC 4.1858</strain>
    </source>
</reference>
<dbReference type="CDD" id="cd07821">
    <property type="entry name" value="PYR_PYL_RCAR_like"/>
    <property type="match status" value="1"/>
</dbReference>
<dbReference type="EMBL" id="FZOF01000005">
    <property type="protein sequence ID" value="SNS39028.1"/>
    <property type="molecule type" value="Genomic_DNA"/>
</dbReference>
<dbReference type="PANTHER" id="PTHR39332:SF7">
    <property type="entry name" value="SRPBCC FAMILY PROTEIN"/>
    <property type="match status" value="1"/>
</dbReference>
<dbReference type="InterPro" id="IPR019587">
    <property type="entry name" value="Polyketide_cyclase/dehydratase"/>
</dbReference>
<protein>
    <submittedName>
        <fullName evidence="1">Polyketide cyclase / dehydrase and lipid transport</fullName>
    </submittedName>
</protein>
<accession>A0A239E419</accession>
<gene>
    <name evidence="1" type="ORF">SAMN05216252_105293</name>
</gene>
<evidence type="ECO:0000313" key="2">
    <source>
        <dbReference type="Proteomes" id="UP000198280"/>
    </source>
</evidence>
<dbReference type="InterPro" id="IPR023393">
    <property type="entry name" value="START-like_dom_sf"/>
</dbReference>
<dbReference type="RefSeq" id="WP_089223848.1">
    <property type="nucleotide sequence ID" value="NZ_FZOF01000005.1"/>
</dbReference>
<evidence type="ECO:0000313" key="1">
    <source>
        <dbReference type="EMBL" id="SNS39028.1"/>
    </source>
</evidence>
<keyword evidence="2" id="KW-1185">Reference proteome</keyword>
<sequence length="139" mass="15110">MASTSVSRVVPASPERVWNLIGGFHALPDWLPFIPESSPLEGGRARRLRTPEGDVIVERMVAFSEAERHYAYAILEAPFPVTGYVADLRVHAVPGQPEVAEVVWSGRFVPDGAGEAEVVELFDGIYRDGLEALHGTLTG</sequence>
<proteinExistence type="predicted"/>
<dbReference type="SUPFAM" id="SSF55961">
    <property type="entry name" value="Bet v1-like"/>
    <property type="match status" value="1"/>
</dbReference>